<evidence type="ECO:0000313" key="1">
    <source>
        <dbReference type="EMBL" id="QOL80448.1"/>
    </source>
</evidence>
<sequence>MHPPTLNDYHTHICTTDLIARSPAARAANWASAKAARGQEIAPDRLARLTPLHDQTISARGRTLGQAMPAVGTVAEQIQPHCQRTQQRLAEIIARRTSGGAA</sequence>
<name>A0A7L9WLQ1_9RHOB</name>
<protein>
    <submittedName>
        <fullName evidence="1">Uncharacterized protein</fullName>
    </submittedName>
</protein>
<dbReference type="AlphaFoldDB" id="A0A7L9WLQ1"/>
<keyword evidence="2" id="KW-1185">Reference proteome</keyword>
<reference evidence="1 2" key="1">
    <citation type="submission" date="2019-10" db="EMBL/GenBank/DDBJ databases">
        <title>Pseudopuniceibacterium sp. HQ09 islated from Antarctica.</title>
        <authorList>
            <person name="Liao L."/>
            <person name="Su S."/>
            <person name="Chen B."/>
            <person name="Yu Y."/>
        </authorList>
    </citation>
    <scope>NUCLEOTIDE SEQUENCE [LARGE SCALE GENOMIC DNA]</scope>
    <source>
        <strain evidence="1 2">HQ09</strain>
    </source>
</reference>
<dbReference type="KEGG" id="pshq:F3W81_06245"/>
<dbReference type="EMBL" id="CP045201">
    <property type="protein sequence ID" value="QOL80448.1"/>
    <property type="molecule type" value="Genomic_DNA"/>
</dbReference>
<accession>A0A7L9WLQ1</accession>
<gene>
    <name evidence="1" type="ORF">F3W81_06245</name>
</gene>
<dbReference type="RefSeq" id="WP_193082768.1">
    <property type="nucleotide sequence ID" value="NZ_CP045201.1"/>
</dbReference>
<dbReference type="Proteomes" id="UP000594118">
    <property type="component" value="Chromosome"/>
</dbReference>
<proteinExistence type="predicted"/>
<evidence type="ECO:0000313" key="2">
    <source>
        <dbReference type="Proteomes" id="UP000594118"/>
    </source>
</evidence>
<organism evidence="1 2">
    <name type="scientific">Pseudooceanicola spongiae</name>
    <dbReference type="NCBI Taxonomy" id="2613965"/>
    <lineage>
        <taxon>Bacteria</taxon>
        <taxon>Pseudomonadati</taxon>
        <taxon>Pseudomonadota</taxon>
        <taxon>Alphaproteobacteria</taxon>
        <taxon>Rhodobacterales</taxon>
        <taxon>Paracoccaceae</taxon>
        <taxon>Pseudooceanicola</taxon>
    </lineage>
</organism>